<dbReference type="SUPFAM" id="SSF51182">
    <property type="entry name" value="RmlC-like cupins"/>
    <property type="match status" value="1"/>
</dbReference>
<dbReference type="PRINTS" id="PR00714">
    <property type="entry name" value="MAN6PISMRASE"/>
</dbReference>
<name>A0A080N3T8_9BIFI</name>
<dbReference type="InterPro" id="IPR016305">
    <property type="entry name" value="Mannose-6-P_Isomerase"/>
</dbReference>
<dbReference type="Gene3D" id="2.60.120.10">
    <property type="entry name" value="Jelly Rolls"/>
    <property type="match status" value="2"/>
</dbReference>
<dbReference type="GO" id="GO:0009298">
    <property type="term" value="P:GDP-mannose biosynthetic process"/>
    <property type="evidence" value="ECO:0007669"/>
    <property type="project" value="InterPro"/>
</dbReference>
<evidence type="ECO:0000256" key="1">
    <source>
        <dbReference type="PIRSR" id="PIRSR001480-1"/>
    </source>
</evidence>
<dbReference type="InterPro" id="IPR014710">
    <property type="entry name" value="RmlC-like_jellyroll"/>
</dbReference>
<keyword evidence="2" id="KW-0479">Metal-binding</keyword>
<dbReference type="Proteomes" id="UP000028730">
    <property type="component" value="Unassembled WGS sequence"/>
</dbReference>
<dbReference type="EC" id="5.3.1.8" evidence="5"/>
<keyword evidence="2" id="KW-0862">Zinc</keyword>
<feature type="domain" description="Phosphomannose isomerase type I catalytic" evidence="4">
    <location>
        <begin position="2"/>
        <end position="156"/>
    </location>
</feature>
<dbReference type="CDD" id="cd07011">
    <property type="entry name" value="cupin_PMI_type_I_N"/>
    <property type="match status" value="1"/>
</dbReference>
<feature type="binding site" evidence="2">
    <location>
        <position position="103"/>
    </location>
    <ligand>
        <name>Zn(2+)</name>
        <dbReference type="ChEBI" id="CHEBI:29105"/>
    </ligand>
</feature>
<feature type="binding site" evidence="2">
    <location>
        <position position="140"/>
    </location>
    <ligand>
        <name>Zn(2+)</name>
        <dbReference type="ChEBI" id="CHEBI:29105"/>
    </ligand>
</feature>
<reference evidence="5 6" key="1">
    <citation type="journal article" date="2014" name="Appl. Environ. Microbiol.">
        <title>Genomic encyclopedia of type strains of the genus Bifidobacterium.</title>
        <authorList>
            <person name="Milani C."/>
            <person name="Lugli G.A."/>
            <person name="Duranti S."/>
            <person name="Turroni F."/>
            <person name="Bottacini F."/>
            <person name="Mangifesta M."/>
            <person name="Sanchez B."/>
            <person name="Viappiani A."/>
            <person name="Mancabelli L."/>
            <person name="Taminiau B."/>
            <person name="Delcenserie V."/>
            <person name="Barrangou R."/>
            <person name="Margolles A."/>
            <person name="van Sinderen D."/>
            <person name="Ventura M."/>
        </authorList>
    </citation>
    <scope>NUCLEOTIDE SEQUENCE [LARGE SCALE GENOMIC DNA]</scope>
    <source>
        <strain evidence="5 6">DSM 19703</strain>
    </source>
</reference>
<keyword evidence="5" id="KW-0413">Isomerase</keyword>
<dbReference type="GO" id="GO:0008270">
    <property type="term" value="F:zinc ion binding"/>
    <property type="evidence" value="ECO:0007669"/>
    <property type="project" value="InterPro"/>
</dbReference>
<dbReference type="GO" id="GO:0004476">
    <property type="term" value="F:mannose-6-phosphate isomerase activity"/>
    <property type="evidence" value="ECO:0007669"/>
    <property type="project" value="UniProtKB-EC"/>
</dbReference>
<keyword evidence="6" id="KW-1185">Reference proteome</keyword>
<dbReference type="InterPro" id="IPR046457">
    <property type="entry name" value="PMI_typeI_cat"/>
</dbReference>
<evidence type="ECO:0000313" key="6">
    <source>
        <dbReference type="Proteomes" id="UP000028730"/>
    </source>
</evidence>
<dbReference type="PANTHER" id="PTHR10309">
    <property type="entry name" value="MANNOSE-6-PHOSPHATE ISOMERASE"/>
    <property type="match status" value="1"/>
</dbReference>
<sequence length="389" mass="41418">MYPIRPVAKDYAWGSYGSLQRMFASDPSVVEAGPDRGKPLAEMWFSAHAGSPSIVATPDLMTLPDLIASNPQEMLGYRCSAKFGPVLPYLLKIISARIPLSLQVHPVDFEARTGYNAENLAGVPFGDPERSFSDPVAKSEMVVALEPFEASIGFAPLVTMISNLAEVDHPVAQRMLRALTRGRSGFPTSGFLGVGDHDVGNSAESGEESFAREGQDIAVRSADVAYDDGRASDSGSQSDDGDFMMPPGAKFASPSRRRIFRAFRACVCASGDEGKGLADALRFAAGRAGGETSALSFAYALKACETFHEDPSSLALLMMNPVALTEGDAVFIPAGTPHAYIHGTAAEIMTNSDNVLRAGLTTKHKNIAGFLRTVNCRPAAPIRPKRQSA</sequence>
<comment type="caution">
    <text evidence="5">The sequence shown here is derived from an EMBL/GenBank/DDBJ whole genome shotgun (WGS) entry which is preliminary data.</text>
</comment>
<dbReference type="eggNOG" id="COG1482">
    <property type="taxonomic scope" value="Bacteria"/>
</dbReference>
<proteinExistence type="predicted"/>
<dbReference type="GO" id="GO:0005829">
    <property type="term" value="C:cytosol"/>
    <property type="evidence" value="ECO:0007669"/>
    <property type="project" value="TreeGrafter"/>
</dbReference>
<feature type="binding site" evidence="2">
    <location>
        <position position="338"/>
    </location>
    <ligand>
        <name>Zn(2+)</name>
        <dbReference type="ChEBI" id="CHEBI:29105"/>
    </ligand>
</feature>
<dbReference type="STRING" id="1341695.BBOMB_1098"/>
<accession>A0A080N3T8</accession>
<evidence type="ECO:0000256" key="2">
    <source>
        <dbReference type="PIRSR" id="PIRSR001480-2"/>
    </source>
</evidence>
<evidence type="ECO:0000313" key="5">
    <source>
        <dbReference type="EMBL" id="KFF31711.1"/>
    </source>
</evidence>
<dbReference type="Pfam" id="PF20511">
    <property type="entry name" value="PMI_typeI_cat"/>
    <property type="match status" value="1"/>
</dbReference>
<dbReference type="PANTHER" id="PTHR10309:SF0">
    <property type="entry name" value="MANNOSE-6-PHOSPHATE ISOMERASE"/>
    <property type="match status" value="1"/>
</dbReference>
<dbReference type="AlphaFoldDB" id="A0A080N3T8"/>
<evidence type="ECO:0000256" key="3">
    <source>
        <dbReference type="SAM" id="MobiDB-lite"/>
    </source>
</evidence>
<feature type="binding site" evidence="2">
    <location>
        <position position="105"/>
    </location>
    <ligand>
        <name>Zn(2+)</name>
        <dbReference type="ChEBI" id="CHEBI:29105"/>
    </ligand>
</feature>
<gene>
    <name evidence="5" type="ORF">BBOMB_1098</name>
</gene>
<feature type="region of interest" description="Disordered" evidence="3">
    <location>
        <begin position="227"/>
        <end position="248"/>
    </location>
</feature>
<dbReference type="EMBL" id="ATLK01000001">
    <property type="protein sequence ID" value="KFF31711.1"/>
    <property type="molecule type" value="Genomic_DNA"/>
</dbReference>
<feature type="active site" evidence="1">
    <location>
        <position position="357"/>
    </location>
</feature>
<comment type="cofactor">
    <cofactor evidence="2">
        <name>Zn(2+)</name>
        <dbReference type="ChEBI" id="CHEBI:29105"/>
    </cofactor>
    <text evidence="2">Binds 1 zinc ion per subunit.</text>
</comment>
<organism evidence="5 6">
    <name type="scientific">Bifidobacterium bombi DSM 19703</name>
    <dbReference type="NCBI Taxonomy" id="1341695"/>
    <lineage>
        <taxon>Bacteria</taxon>
        <taxon>Bacillati</taxon>
        <taxon>Actinomycetota</taxon>
        <taxon>Actinomycetes</taxon>
        <taxon>Bifidobacteriales</taxon>
        <taxon>Bifidobacteriaceae</taxon>
        <taxon>Bifidobacterium</taxon>
    </lineage>
</organism>
<evidence type="ECO:0000259" key="4">
    <source>
        <dbReference type="Pfam" id="PF20511"/>
    </source>
</evidence>
<dbReference type="InterPro" id="IPR011051">
    <property type="entry name" value="RmlC_Cupin_sf"/>
</dbReference>
<protein>
    <submittedName>
        <fullName evidence="5">Mannose-6-phosphate isomerase, class I</fullName>
        <ecNumber evidence="5">5.3.1.8</ecNumber>
    </submittedName>
</protein>
<dbReference type="PIRSF" id="PIRSF001480">
    <property type="entry name" value="Mannose-6-phosphate_isomerase"/>
    <property type="match status" value="1"/>
</dbReference>